<evidence type="ECO:0000313" key="1">
    <source>
        <dbReference type="EMBL" id="EIM05221.1"/>
    </source>
</evidence>
<evidence type="ECO:0000313" key="2">
    <source>
        <dbReference type="Proteomes" id="UP000004725"/>
    </source>
</evidence>
<protein>
    <submittedName>
        <fullName evidence="1">Uncharacterized protein</fullName>
    </submittedName>
</protein>
<accession>A0AA87II08</accession>
<gene>
    <name evidence="1" type="ORF">A1A1_17325</name>
</gene>
<name>A0AA87II08_9BACL</name>
<organism evidence="1 2">
    <name type="scientific">Planococcus antarcticus DSM 14505</name>
    <dbReference type="NCBI Taxonomy" id="1185653"/>
    <lineage>
        <taxon>Bacteria</taxon>
        <taxon>Bacillati</taxon>
        <taxon>Bacillota</taxon>
        <taxon>Bacilli</taxon>
        <taxon>Bacillales</taxon>
        <taxon>Caryophanaceae</taxon>
        <taxon>Planococcus</taxon>
    </lineage>
</organism>
<reference evidence="1 2" key="1">
    <citation type="journal article" date="2012" name="J. Bacteriol.">
        <title>Genome Sequence of the Antarctic Psychrophile Bacterium Planococcus antarcticus DSM 14505.</title>
        <authorList>
            <person name="Margolles A."/>
            <person name="Gueimonde M."/>
            <person name="Sanchez B."/>
        </authorList>
    </citation>
    <scope>NUCLEOTIDE SEQUENCE [LARGE SCALE GENOMIC DNA]</scope>
    <source>
        <strain evidence="1 2">DSM 14505</strain>
    </source>
</reference>
<dbReference type="Proteomes" id="UP000004725">
    <property type="component" value="Unassembled WGS sequence"/>
</dbReference>
<dbReference type="EMBL" id="AJYB01000084">
    <property type="protein sequence ID" value="EIM05221.1"/>
    <property type="molecule type" value="Genomic_DNA"/>
</dbReference>
<sequence length="110" mass="12727">MENIWIYHGSTTTVKSNSGADIILRDGQYVMETYSAFGQNHSTFRGEIYFNGWKKIDWTMAYSLNSSTTSFTIPGGAGRFTRMWTDNSRKWGSHNYHAAENSCWLESNYW</sequence>
<proteinExistence type="predicted"/>
<dbReference type="RefSeq" id="WP_006831409.1">
    <property type="nucleotide sequence ID" value="NZ_AJYB01000084.1"/>
</dbReference>
<comment type="caution">
    <text evidence="1">The sequence shown here is derived from an EMBL/GenBank/DDBJ whole genome shotgun (WGS) entry which is preliminary data.</text>
</comment>
<dbReference type="AlphaFoldDB" id="A0AA87II08"/>